<accession>A0A6G1J830</accession>
<evidence type="ECO:0000256" key="2">
    <source>
        <dbReference type="SAM" id="Phobius"/>
    </source>
</evidence>
<dbReference type="InterPro" id="IPR009688">
    <property type="entry name" value="FAM210A/B-like_dom"/>
</dbReference>
<dbReference type="Pfam" id="PF06916">
    <property type="entry name" value="FAM210A-B_dom"/>
    <property type="match status" value="1"/>
</dbReference>
<evidence type="ECO:0000313" key="4">
    <source>
        <dbReference type="EMBL" id="KAF2686279.1"/>
    </source>
</evidence>
<evidence type="ECO:0000313" key="5">
    <source>
        <dbReference type="Proteomes" id="UP000799291"/>
    </source>
</evidence>
<gene>
    <name evidence="4" type="ORF">K458DRAFT_298712</name>
</gene>
<keyword evidence="2" id="KW-0472">Membrane</keyword>
<dbReference type="PANTHER" id="PTHR21377">
    <property type="entry name" value="PROTEIN FAM210B, MITOCHONDRIAL"/>
    <property type="match status" value="1"/>
</dbReference>
<feature type="region of interest" description="Disordered" evidence="1">
    <location>
        <begin position="1"/>
        <end position="35"/>
    </location>
</feature>
<dbReference type="Proteomes" id="UP000799291">
    <property type="component" value="Unassembled WGS sequence"/>
</dbReference>
<dbReference type="EMBL" id="MU005577">
    <property type="protein sequence ID" value="KAF2686279.1"/>
    <property type="molecule type" value="Genomic_DNA"/>
</dbReference>
<organism evidence="4 5">
    <name type="scientific">Lentithecium fluviatile CBS 122367</name>
    <dbReference type="NCBI Taxonomy" id="1168545"/>
    <lineage>
        <taxon>Eukaryota</taxon>
        <taxon>Fungi</taxon>
        <taxon>Dikarya</taxon>
        <taxon>Ascomycota</taxon>
        <taxon>Pezizomycotina</taxon>
        <taxon>Dothideomycetes</taxon>
        <taxon>Pleosporomycetidae</taxon>
        <taxon>Pleosporales</taxon>
        <taxon>Massarineae</taxon>
        <taxon>Lentitheciaceae</taxon>
        <taxon>Lentithecium</taxon>
    </lineage>
</organism>
<protein>
    <recommendedName>
        <fullName evidence="3">DUF1279 domain-containing protein</fullName>
    </recommendedName>
</protein>
<dbReference type="OrthoDB" id="426386at2759"/>
<evidence type="ECO:0000259" key="3">
    <source>
        <dbReference type="Pfam" id="PF06916"/>
    </source>
</evidence>
<evidence type="ECO:0000256" key="1">
    <source>
        <dbReference type="SAM" id="MobiDB-lite"/>
    </source>
</evidence>
<keyword evidence="2" id="KW-0812">Transmembrane</keyword>
<reference evidence="4" key="1">
    <citation type="journal article" date="2020" name="Stud. Mycol.">
        <title>101 Dothideomycetes genomes: a test case for predicting lifestyles and emergence of pathogens.</title>
        <authorList>
            <person name="Haridas S."/>
            <person name="Albert R."/>
            <person name="Binder M."/>
            <person name="Bloem J."/>
            <person name="Labutti K."/>
            <person name="Salamov A."/>
            <person name="Andreopoulos B."/>
            <person name="Baker S."/>
            <person name="Barry K."/>
            <person name="Bills G."/>
            <person name="Bluhm B."/>
            <person name="Cannon C."/>
            <person name="Castanera R."/>
            <person name="Culley D."/>
            <person name="Daum C."/>
            <person name="Ezra D."/>
            <person name="Gonzalez J."/>
            <person name="Henrissat B."/>
            <person name="Kuo A."/>
            <person name="Liang C."/>
            <person name="Lipzen A."/>
            <person name="Lutzoni F."/>
            <person name="Magnuson J."/>
            <person name="Mondo S."/>
            <person name="Nolan M."/>
            <person name="Ohm R."/>
            <person name="Pangilinan J."/>
            <person name="Park H.-J."/>
            <person name="Ramirez L."/>
            <person name="Alfaro M."/>
            <person name="Sun H."/>
            <person name="Tritt A."/>
            <person name="Yoshinaga Y."/>
            <person name="Zwiers L.-H."/>
            <person name="Turgeon B."/>
            <person name="Goodwin S."/>
            <person name="Spatafora J."/>
            <person name="Crous P."/>
            <person name="Grigoriev I."/>
        </authorList>
    </citation>
    <scope>NUCLEOTIDE SEQUENCE</scope>
    <source>
        <strain evidence="4">CBS 122367</strain>
    </source>
</reference>
<keyword evidence="2" id="KW-1133">Transmembrane helix</keyword>
<dbReference type="GO" id="GO:0005739">
    <property type="term" value="C:mitochondrion"/>
    <property type="evidence" value="ECO:0007669"/>
    <property type="project" value="TreeGrafter"/>
</dbReference>
<proteinExistence type="predicted"/>
<feature type="transmembrane region" description="Helical" evidence="2">
    <location>
        <begin position="47"/>
        <end position="70"/>
    </location>
</feature>
<sequence>MSRRFGQAKRPYSLKSHPHTPPNPTPNLSNPEPHSLSARLKKLSREYGWTVIGVYLALTVADFPFCFLAVKYIGAERVAHAEHVIVGGAKNLIQRAFPDMFPERVEEKAEVEAAEASEAASEAEKRDPTFWTQVALAFVIHKSFIFVRVPLTAAITPKVVKTLRGWGYDIGKRTPKTKSRALQSSF</sequence>
<dbReference type="PANTHER" id="PTHR21377:SF0">
    <property type="entry name" value="PROTEIN FAM210B, MITOCHONDRIAL"/>
    <property type="match status" value="1"/>
</dbReference>
<dbReference type="InterPro" id="IPR045866">
    <property type="entry name" value="FAM210A/B-like"/>
</dbReference>
<dbReference type="AlphaFoldDB" id="A0A6G1J830"/>
<name>A0A6G1J830_9PLEO</name>
<feature type="domain" description="DUF1279" evidence="3">
    <location>
        <begin position="39"/>
        <end position="157"/>
    </location>
</feature>
<keyword evidence="5" id="KW-1185">Reference proteome</keyword>